<dbReference type="EMBL" id="MN739057">
    <property type="protein sequence ID" value="QHS86510.1"/>
    <property type="molecule type" value="Genomic_DNA"/>
</dbReference>
<reference evidence="2" key="1">
    <citation type="journal article" date="2020" name="Nature">
        <title>Giant virus diversity and host interactions through global metagenomics.</title>
        <authorList>
            <person name="Schulz F."/>
            <person name="Roux S."/>
            <person name="Paez-Espino D."/>
            <person name="Jungbluth S."/>
            <person name="Walsh D.A."/>
            <person name="Denef V.J."/>
            <person name="McMahon K.D."/>
            <person name="Konstantinidis K.T."/>
            <person name="Eloe-Fadrosh E.A."/>
            <person name="Kyrpides N.C."/>
            <person name="Woyke T."/>
        </authorList>
    </citation>
    <scope>NUCLEOTIDE SEQUENCE</scope>
    <source>
        <strain evidence="2">GVMAG-M-3300009187-29</strain>
    </source>
</reference>
<proteinExistence type="predicted"/>
<organism evidence="2">
    <name type="scientific">viral metagenome</name>
    <dbReference type="NCBI Taxonomy" id="1070528"/>
    <lineage>
        <taxon>unclassified sequences</taxon>
        <taxon>metagenomes</taxon>
        <taxon>organismal metagenomes</taxon>
    </lineage>
</organism>
<evidence type="ECO:0000256" key="1">
    <source>
        <dbReference type="SAM" id="MobiDB-lite"/>
    </source>
</evidence>
<sequence length="1153" mass="129541">MNQKIRTKTLDMYDVNSYTEDELINNILDLNNPTDRELEHKIMSLYNRYQIINTKEGQQLAKFFLDIYNRFFDDASDGTDEDASTNEDDNEDDVSQQNNIIIEGMDSKTTIPPTPTTSSSAIDFVKPGEYAQDRLNPTIKETIKRIVSIDSQYRDDKRTMSTNFTFSLSEQLKDVVSLKLYSIQIPQTWYTVPTSYGSNFFYLKGNKSGIDNGYHDYTIDISAGNYTAPNIIAALNTKIQQLKTTYTDVSFGQTNIGYNPNAALATLSVSINNTYNESGYYLYFPTWTSPIATSALTGPRYKSIPGFLGFNYTEYYLNRAYSAASLPLTISSLNSDNLDTVFYLDNTNNYFTIYKYIGPDEYSVNSQVDLSFQIMFTLATGKKYTRTQLINDLSNQLTANTYLNGSSIKRTDITDASLNNNGKSFFQLQITYNRLTTNNVINSKTYVVFPTEIDNVLNSKIWTGNTSCFVFQNNSYEMNNVISESSPISQQSGKYTILNSPYIYLTCVKPDYNVIQNNYQINIPNSTTAGYTLSQYITAINTGIINTNNNTINSKNTLGDFGTFFNAYLDTNSYFNIRIDITRTFTQDMYYVDLAGTFLNSFIDLSGEYLNGQLDLSGSTYKFRGSFPENSYYEVDSNYMLKAYPSTKNYGNQNVPSFVVPTDGEGTIYYTYQEVETAINSKFNNFTDSYGSRIFSGTNIVMTPNELTGYIDCVFTISMKKILNQTDYTISFIDTAARRDGTGNIIFTTSSWSNNLNIGVPFLGTTVTNGQTDTSFNLNLINSGVLPYTTITAINPIVVNKIRFIDGQNNFFYLVPWEEGVATGRPYYLTDNHANDIKFTIPATDASGVIAYTRDNLIIAINEILTSQSVTQGSSIQIINVNNNEYIKLRFNSNKVYTAADYKIVFYDQLSFNKCTPGAQYIQNTTWDITIGWLIGFHNTTEFSLGDYGKPGTLIQIVGDTTVSVNLFDYFLLCVDDFNQNHLNDGMVTVASAVRSFALPSYANKADYVCDPITGLLTYNATAENTVDYNRLTQKQLYSLTSLANSKQESSIITSTPNVNGKSYGSGPYAEDVFGFIPMKTAGLAPGAVYVDYGGTLQNQERTYFGPVNIFRLGIKLISNRGDIIDLNGSDWSFSFLVEQLYQQKPTINSKKK</sequence>
<evidence type="ECO:0000313" key="2">
    <source>
        <dbReference type="EMBL" id="QHS86510.1"/>
    </source>
</evidence>
<protein>
    <submittedName>
        <fullName evidence="2">Uncharacterized protein</fullName>
    </submittedName>
</protein>
<accession>A0A6C0B394</accession>
<feature type="region of interest" description="Disordered" evidence="1">
    <location>
        <begin position="102"/>
        <end position="121"/>
    </location>
</feature>
<feature type="compositionally biased region" description="Acidic residues" evidence="1">
    <location>
        <begin position="77"/>
        <end position="94"/>
    </location>
</feature>
<dbReference type="AlphaFoldDB" id="A0A6C0B394"/>
<feature type="region of interest" description="Disordered" evidence="1">
    <location>
        <begin position="77"/>
        <end position="96"/>
    </location>
</feature>
<name>A0A6C0B394_9ZZZZ</name>